<keyword evidence="2" id="KW-1185">Reference proteome</keyword>
<evidence type="ECO:0000313" key="1">
    <source>
        <dbReference type="EMBL" id="KAK1637356.1"/>
    </source>
</evidence>
<evidence type="ECO:0000313" key="2">
    <source>
        <dbReference type="Proteomes" id="UP001243989"/>
    </source>
</evidence>
<feature type="non-terminal residue" evidence="1">
    <location>
        <position position="84"/>
    </location>
</feature>
<protein>
    <submittedName>
        <fullName evidence="1">Uncharacterized protein</fullName>
    </submittedName>
</protein>
<organism evidence="1 2">
    <name type="scientific">Colletotrichum phormii</name>
    <dbReference type="NCBI Taxonomy" id="359342"/>
    <lineage>
        <taxon>Eukaryota</taxon>
        <taxon>Fungi</taxon>
        <taxon>Dikarya</taxon>
        <taxon>Ascomycota</taxon>
        <taxon>Pezizomycotina</taxon>
        <taxon>Sordariomycetes</taxon>
        <taxon>Hypocreomycetidae</taxon>
        <taxon>Glomerellales</taxon>
        <taxon>Glomerellaceae</taxon>
        <taxon>Colletotrichum</taxon>
        <taxon>Colletotrichum acutatum species complex</taxon>
    </lineage>
</organism>
<dbReference type="Proteomes" id="UP001243989">
    <property type="component" value="Unassembled WGS sequence"/>
</dbReference>
<proteinExistence type="predicted"/>
<dbReference type="GeneID" id="85475208"/>
<gene>
    <name evidence="1" type="ORF">BDP81DRAFT_427308</name>
</gene>
<comment type="caution">
    <text evidence="1">The sequence shown here is derived from an EMBL/GenBank/DDBJ whole genome shotgun (WGS) entry which is preliminary data.</text>
</comment>
<dbReference type="AlphaFoldDB" id="A0AAI9ZT33"/>
<sequence>MTLTRTLGLVTLYPGGWSWLRCLCAFPDTEVRRVRRVGTSLEVCGLPTDRGLDETSRGGEECRRDANAETGYPVFCHPGCRIMY</sequence>
<name>A0AAI9ZT33_9PEZI</name>
<dbReference type="EMBL" id="JAHMHQ010000009">
    <property type="protein sequence ID" value="KAK1637356.1"/>
    <property type="molecule type" value="Genomic_DNA"/>
</dbReference>
<dbReference type="RefSeq" id="XP_060445963.1">
    <property type="nucleotide sequence ID" value="XM_060590346.1"/>
</dbReference>
<accession>A0AAI9ZT33</accession>
<reference evidence="1" key="1">
    <citation type="submission" date="2021-06" db="EMBL/GenBank/DDBJ databases">
        <title>Comparative genomics, transcriptomics and evolutionary studies reveal genomic signatures of adaptation to plant cell wall in hemibiotrophic fungi.</title>
        <authorList>
            <consortium name="DOE Joint Genome Institute"/>
            <person name="Baroncelli R."/>
            <person name="Diaz J.F."/>
            <person name="Benocci T."/>
            <person name="Peng M."/>
            <person name="Battaglia E."/>
            <person name="Haridas S."/>
            <person name="Andreopoulos W."/>
            <person name="Labutti K."/>
            <person name="Pangilinan J."/>
            <person name="Floch G.L."/>
            <person name="Makela M.R."/>
            <person name="Henrissat B."/>
            <person name="Grigoriev I.V."/>
            <person name="Crouch J.A."/>
            <person name="De Vries R.P."/>
            <person name="Sukno S.A."/>
            <person name="Thon M.R."/>
        </authorList>
    </citation>
    <scope>NUCLEOTIDE SEQUENCE</scope>
    <source>
        <strain evidence="1">CBS 102054</strain>
    </source>
</reference>